<keyword evidence="10 12" id="KW-0472">Membrane</keyword>
<dbReference type="InterPro" id="IPR055414">
    <property type="entry name" value="LRR_R13L4/SHOC2-like"/>
</dbReference>
<comment type="caution">
    <text evidence="14">The sequence shown here is derived from an EMBL/GenBank/DDBJ whole genome shotgun (WGS) entry which is preliminary data.</text>
</comment>
<dbReference type="Pfam" id="PF23598">
    <property type="entry name" value="LRR_14"/>
    <property type="match status" value="1"/>
</dbReference>
<dbReference type="GO" id="GO:0016301">
    <property type="term" value="F:kinase activity"/>
    <property type="evidence" value="ECO:0007669"/>
    <property type="project" value="UniProtKB-KW"/>
</dbReference>
<feature type="domain" description="Disease resistance R13L4/SHOC-2-like LRR" evidence="13">
    <location>
        <begin position="65"/>
        <end position="288"/>
    </location>
</feature>
<keyword evidence="15" id="KW-1185">Reference proteome</keyword>
<keyword evidence="8" id="KW-0067">ATP-binding</keyword>
<gene>
    <name evidence="14" type="ORF">CR513_61056</name>
</gene>
<evidence type="ECO:0000256" key="3">
    <source>
        <dbReference type="ARBA" id="ARBA00022614"/>
    </source>
</evidence>
<evidence type="ECO:0000259" key="13">
    <source>
        <dbReference type="Pfam" id="PF23598"/>
    </source>
</evidence>
<evidence type="ECO:0000256" key="10">
    <source>
        <dbReference type="ARBA" id="ARBA00023136"/>
    </source>
</evidence>
<keyword evidence="5" id="KW-0732">Signal</keyword>
<protein>
    <submittedName>
        <fullName evidence="14">Leucine-rich repeat receptor-like serine/threonine-protein kinase</fullName>
    </submittedName>
</protein>
<evidence type="ECO:0000256" key="6">
    <source>
        <dbReference type="ARBA" id="ARBA00022737"/>
    </source>
</evidence>
<proteinExistence type="inferred from homology"/>
<dbReference type="Proteomes" id="UP000257109">
    <property type="component" value="Unassembled WGS sequence"/>
</dbReference>
<keyword evidence="4 12" id="KW-0812">Transmembrane</keyword>
<evidence type="ECO:0000256" key="8">
    <source>
        <dbReference type="ARBA" id="ARBA00022840"/>
    </source>
</evidence>
<evidence type="ECO:0000256" key="9">
    <source>
        <dbReference type="ARBA" id="ARBA00022989"/>
    </source>
</evidence>
<organism evidence="14 15">
    <name type="scientific">Mucuna pruriens</name>
    <name type="common">Velvet bean</name>
    <name type="synonym">Dolichos pruriens</name>
    <dbReference type="NCBI Taxonomy" id="157652"/>
    <lineage>
        <taxon>Eukaryota</taxon>
        <taxon>Viridiplantae</taxon>
        <taxon>Streptophyta</taxon>
        <taxon>Embryophyta</taxon>
        <taxon>Tracheophyta</taxon>
        <taxon>Spermatophyta</taxon>
        <taxon>Magnoliopsida</taxon>
        <taxon>eudicotyledons</taxon>
        <taxon>Gunneridae</taxon>
        <taxon>Pentapetalae</taxon>
        <taxon>rosids</taxon>
        <taxon>fabids</taxon>
        <taxon>Fabales</taxon>
        <taxon>Fabaceae</taxon>
        <taxon>Papilionoideae</taxon>
        <taxon>50 kb inversion clade</taxon>
        <taxon>NPAAA clade</taxon>
        <taxon>indigoferoid/millettioid clade</taxon>
        <taxon>Phaseoleae</taxon>
        <taxon>Mucuna</taxon>
    </lineage>
</organism>
<evidence type="ECO:0000256" key="4">
    <source>
        <dbReference type="ARBA" id="ARBA00022692"/>
    </source>
</evidence>
<dbReference type="FunFam" id="3.80.10.10:FF:000041">
    <property type="entry name" value="LRR receptor-like serine/threonine-protein kinase ERECTA"/>
    <property type="match status" value="1"/>
</dbReference>
<dbReference type="OrthoDB" id="4691307at2759"/>
<dbReference type="SMART" id="SM00369">
    <property type="entry name" value="LRR_TYP"/>
    <property type="match status" value="11"/>
</dbReference>
<evidence type="ECO:0000256" key="2">
    <source>
        <dbReference type="ARBA" id="ARBA00009592"/>
    </source>
</evidence>
<evidence type="ECO:0000256" key="11">
    <source>
        <dbReference type="ARBA" id="ARBA00023180"/>
    </source>
</evidence>
<dbReference type="FunFam" id="3.80.10.10:FF:000111">
    <property type="entry name" value="LRR receptor-like serine/threonine-protein kinase ERECTA"/>
    <property type="match status" value="1"/>
</dbReference>
<dbReference type="InterPro" id="IPR003591">
    <property type="entry name" value="Leu-rich_rpt_typical-subtyp"/>
</dbReference>
<dbReference type="STRING" id="157652.A0A371E418"/>
<keyword evidence="9 12" id="KW-1133">Transmembrane helix</keyword>
<dbReference type="PRINTS" id="PR00019">
    <property type="entry name" value="LEURICHRPT"/>
</dbReference>
<reference evidence="14" key="1">
    <citation type="submission" date="2018-05" db="EMBL/GenBank/DDBJ databases">
        <title>Draft genome of Mucuna pruriens seed.</title>
        <authorList>
            <person name="Nnadi N.E."/>
            <person name="Vos R."/>
            <person name="Hasami M.H."/>
            <person name="Devisetty U.K."/>
            <person name="Aguiy J.C."/>
        </authorList>
    </citation>
    <scope>NUCLEOTIDE SEQUENCE [LARGE SCALE GENOMIC DNA]</scope>
    <source>
        <strain evidence="14">JCA_2017</strain>
    </source>
</reference>
<evidence type="ECO:0000256" key="1">
    <source>
        <dbReference type="ARBA" id="ARBA00004167"/>
    </source>
</evidence>
<dbReference type="Gene3D" id="3.80.10.10">
    <property type="entry name" value="Ribonuclease Inhibitor"/>
    <property type="match status" value="4"/>
</dbReference>
<dbReference type="InterPro" id="IPR032675">
    <property type="entry name" value="LRR_dom_sf"/>
</dbReference>
<comment type="similarity">
    <text evidence="2">Belongs to the RLP family.</text>
</comment>
<keyword evidence="11" id="KW-0325">Glycoprotein</keyword>
<keyword evidence="6" id="KW-0677">Repeat</keyword>
<dbReference type="InterPro" id="IPR050647">
    <property type="entry name" value="Plant_LRR-RLKs"/>
</dbReference>
<accession>A0A371E418</accession>
<keyword evidence="7" id="KW-0547">Nucleotide-binding</keyword>
<comment type="subcellular location">
    <subcellularLocation>
        <location evidence="1">Membrane</location>
        <topology evidence="1">Single-pass membrane protein</topology>
    </subcellularLocation>
</comment>
<dbReference type="InterPro" id="IPR001611">
    <property type="entry name" value="Leu-rich_rpt"/>
</dbReference>
<evidence type="ECO:0000256" key="7">
    <source>
        <dbReference type="ARBA" id="ARBA00022741"/>
    </source>
</evidence>
<dbReference type="EMBL" id="QJKJ01016591">
    <property type="protein sequence ID" value="RDX60778.1"/>
    <property type="molecule type" value="Genomic_DNA"/>
</dbReference>
<evidence type="ECO:0000256" key="12">
    <source>
        <dbReference type="SAM" id="Phobius"/>
    </source>
</evidence>
<dbReference type="PANTHER" id="PTHR48056">
    <property type="entry name" value="LRR RECEPTOR-LIKE SERINE/THREONINE-PROTEIN KINASE-RELATED"/>
    <property type="match status" value="1"/>
</dbReference>
<dbReference type="GO" id="GO:0016020">
    <property type="term" value="C:membrane"/>
    <property type="evidence" value="ECO:0007669"/>
    <property type="project" value="UniProtKB-SubCell"/>
</dbReference>
<keyword evidence="3" id="KW-0433">Leucine-rich repeat</keyword>
<evidence type="ECO:0000313" key="15">
    <source>
        <dbReference type="Proteomes" id="UP000257109"/>
    </source>
</evidence>
<name>A0A371E418_MUCPR</name>
<feature type="transmembrane region" description="Helical" evidence="12">
    <location>
        <begin position="760"/>
        <end position="781"/>
    </location>
</feature>
<sequence>MLKKLETLDLSFNSLNESIMELVGALPSIKNLTLAGNLMGGPFPRKELSLLPNLEVLDLRLNLLRSPVTFTTQVVSDTHADFYVLKLKTLNLAGNIFDKGILKSLVAFPALRSLYLSDNPIKELNDTVLTHLSKLEVLQLRNTAINASFPNQGLCKMNKLRELDLSFNYFRGTLDACLENLTSLRTLDLSRNFLSGNPTPFIAHLASIEDLSISYNNFEGLFSFNILGNFSKLKSLQIGYMNSKTFQVETENPPWVASFQLEQLSTSYCGVNLPTKVIPTFLSNQSGLRFIDLMSNNLVGKFPGWLLVNNPNLEVVLLHDNSFTGPLELPFGLNHHMDQMHSLYLSNNHFHGKLPNNIGSFFPSLVYFDVSNNMFDGPIPASIGEMSSLVGLFLGNNNFSGNVPKHILNGCFSLKGLMMDNNQLNGTLQSVIRKLRLQILTASRNNFEGAISDELCQHKLLILDLSQNKFSGALPSCFKVPNYLFLQENNLTGTIPEAINNYTTVAIDLSDNKFTGTIPDSVYGLWSLRFLLLAGNELQGQLSSQICQLKKINILDLSRNNFTGSIPTCFSSMSFGNFVVDRTLYGYDLIRQFNPRSDFAEVQLITKSSCLSYKSDTFQNMSELDLSSNQLTGEIPRQIGDLHYLHSLNLSHNHLNGPIPESFHKLENIESLDLSNNNLSGQIPLQLQDLNYLAIFNVSYNNLSGKAPDEGQFGTFGENNYKGNPYLTWNNCNKGIPTPPPPPTLLHDEDKDSAIDLTTFYWSFALSYLTVLIMLVTILWINPHWRRRWFYFVKVCLHKCFGQFLEDAFY</sequence>
<feature type="non-terminal residue" evidence="14">
    <location>
        <position position="1"/>
    </location>
</feature>
<dbReference type="SUPFAM" id="SSF52058">
    <property type="entry name" value="L domain-like"/>
    <property type="match status" value="2"/>
</dbReference>
<dbReference type="GO" id="GO:0005524">
    <property type="term" value="F:ATP binding"/>
    <property type="evidence" value="ECO:0007669"/>
    <property type="project" value="UniProtKB-KW"/>
</dbReference>
<evidence type="ECO:0000256" key="5">
    <source>
        <dbReference type="ARBA" id="ARBA00022729"/>
    </source>
</evidence>
<dbReference type="Pfam" id="PF00560">
    <property type="entry name" value="LRR_1"/>
    <property type="match status" value="9"/>
</dbReference>
<evidence type="ECO:0000313" key="14">
    <source>
        <dbReference type="EMBL" id="RDX60778.1"/>
    </source>
</evidence>
<dbReference type="AlphaFoldDB" id="A0A371E418"/>
<dbReference type="PANTHER" id="PTHR48056:SF81">
    <property type="entry name" value="RECEPTOR PROTEIN-TYROSINE KINASE CEPR1"/>
    <property type="match status" value="1"/>
</dbReference>